<evidence type="ECO:0000256" key="10">
    <source>
        <dbReference type="ARBA" id="ARBA00025198"/>
    </source>
</evidence>
<evidence type="ECO:0000256" key="2">
    <source>
        <dbReference type="ARBA" id="ARBA00022448"/>
    </source>
</evidence>
<feature type="chain" id="PRO_5012493951" description="ATP synthase subunit b" evidence="16">
    <location>
        <begin position="23"/>
        <end position="189"/>
    </location>
</feature>
<evidence type="ECO:0000256" key="13">
    <source>
        <dbReference type="HAMAP-Rule" id="MF_01398"/>
    </source>
</evidence>
<dbReference type="RefSeq" id="WP_097372573.1">
    <property type="nucleotide sequence ID" value="NZ_CP021404.1"/>
</dbReference>
<keyword evidence="16" id="KW-0732">Signal</keyword>
<gene>
    <name evidence="13" type="primary">atpF</name>
    <name evidence="17" type="ORF">CBW24_02530</name>
</gene>
<evidence type="ECO:0000256" key="4">
    <source>
        <dbReference type="ARBA" id="ARBA00022692"/>
    </source>
</evidence>
<dbReference type="GO" id="GO:0045259">
    <property type="term" value="C:proton-transporting ATP synthase complex"/>
    <property type="evidence" value="ECO:0007669"/>
    <property type="project" value="UniProtKB-KW"/>
</dbReference>
<accession>A0A291LX16</accession>
<reference evidence="17 18" key="1">
    <citation type="submission" date="2017-05" db="EMBL/GenBank/DDBJ databases">
        <title>Comparative genomic and metabolic analysis of manganese-oxidizing mechanisms in Celeribater manganoxidans DY25T: its adaption to the environment of polymetallic nodule.</title>
        <authorList>
            <person name="Wang X."/>
        </authorList>
    </citation>
    <scope>NUCLEOTIDE SEQUENCE [LARGE SCALE GENOMIC DNA]</scope>
    <source>
        <strain evidence="17 18">DY25</strain>
    </source>
</reference>
<dbReference type="NCBIfam" id="NF009989">
    <property type="entry name" value="PRK13455.1"/>
    <property type="match status" value="1"/>
</dbReference>
<sequence length="189" mass="20097">MARHSVTAAIALTVASAAPALAATGPFFSLGNTDFVVLIAFLIFIGILVYFKVPQLLLGLLDKRAESIRSDLDEARALREEAQTVLAGIERKQKEVQEQADRIVAQARDDGQAAAKQAKADLEHSIARRLQAAEEQIDAAETGAVRSVRDRAIAVASAAAAEVIAKQMTDAEADALIDQSIKDAGARLH</sequence>
<dbReference type="PANTHER" id="PTHR33445:SF1">
    <property type="entry name" value="ATP SYNTHASE SUBUNIT B"/>
    <property type="match status" value="1"/>
</dbReference>
<dbReference type="Pfam" id="PF00430">
    <property type="entry name" value="ATP-synt_B"/>
    <property type="match status" value="1"/>
</dbReference>
<comment type="function">
    <text evidence="10 13">F(1)F(0) ATP synthase produces ATP from ADP in the presence of a proton or sodium gradient. F-type ATPases consist of two structural domains, F(1) containing the extramembraneous catalytic core and F(0) containing the membrane proton channel, linked together by a central stalk and a peripheral stalk. During catalysis, ATP synthesis in the catalytic domain of F(1) is coupled via a rotary mechanism of the central stalk subunits to proton translocation.</text>
</comment>
<keyword evidence="9 13" id="KW-0066">ATP synthesis</keyword>
<keyword evidence="4 13" id="KW-0812">Transmembrane</keyword>
<dbReference type="OrthoDB" id="8479836at2"/>
<protein>
    <recommendedName>
        <fullName evidence="13">ATP synthase subunit b</fullName>
    </recommendedName>
    <alternativeName>
        <fullName evidence="13">ATP synthase F(0) sector subunit b</fullName>
    </alternativeName>
    <alternativeName>
        <fullName evidence="13">ATPase subunit I</fullName>
    </alternativeName>
    <alternativeName>
        <fullName evidence="13">F-type ATPase subunit b</fullName>
        <shortName evidence="13">F-ATPase subunit b</shortName>
    </alternativeName>
</protein>
<evidence type="ECO:0000256" key="7">
    <source>
        <dbReference type="ARBA" id="ARBA00023065"/>
    </source>
</evidence>
<feature type="signal peptide" evidence="16">
    <location>
        <begin position="1"/>
        <end position="22"/>
    </location>
</feature>
<dbReference type="CDD" id="cd06503">
    <property type="entry name" value="ATP-synt_Fo_b"/>
    <property type="match status" value="1"/>
</dbReference>
<dbReference type="GO" id="GO:0005886">
    <property type="term" value="C:plasma membrane"/>
    <property type="evidence" value="ECO:0007669"/>
    <property type="project" value="UniProtKB-SubCell"/>
</dbReference>
<comment type="function">
    <text evidence="11">Component of the F(0) channel, it forms part of the peripheral stalk, linking F(1) to F(0). The b'-subunit is a diverged and duplicated form of b found in plants and photosynthetic bacteria.</text>
</comment>
<keyword evidence="5 13" id="KW-0375">Hydrogen ion transport</keyword>
<dbReference type="PANTHER" id="PTHR33445">
    <property type="entry name" value="ATP SYNTHASE SUBUNIT B', CHLOROPLASTIC"/>
    <property type="match status" value="1"/>
</dbReference>
<keyword evidence="8 13" id="KW-0472">Membrane</keyword>
<feature type="coiled-coil region" evidence="15">
    <location>
        <begin position="65"/>
        <end position="106"/>
    </location>
</feature>
<comment type="subcellular location">
    <subcellularLocation>
        <location evidence="13">Cell membrane</location>
        <topology evidence="13">Single-pass membrane protein</topology>
    </subcellularLocation>
    <subcellularLocation>
        <location evidence="12">Endomembrane system</location>
        <topology evidence="12">Single-pass membrane protein</topology>
    </subcellularLocation>
</comment>
<evidence type="ECO:0000256" key="11">
    <source>
        <dbReference type="ARBA" id="ARBA00025614"/>
    </source>
</evidence>
<evidence type="ECO:0000313" key="18">
    <source>
        <dbReference type="Proteomes" id="UP000219050"/>
    </source>
</evidence>
<evidence type="ECO:0000256" key="15">
    <source>
        <dbReference type="SAM" id="Coils"/>
    </source>
</evidence>
<dbReference type="HAMAP" id="MF_01398">
    <property type="entry name" value="ATP_synth_b_bprime"/>
    <property type="match status" value="1"/>
</dbReference>
<keyword evidence="18" id="KW-1185">Reference proteome</keyword>
<proteinExistence type="inferred from homology"/>
<dbReference type="Proteomes" id="UP000219050">
    <property type="component" value="Chromosome"/>
</dbReference>
<evidence type="ECO:0000313" key="17">
    <source>
        <dbReference type="EMBL" id="ATI40985.1"/>
    </source>
</evidence>
<evidence type="ECO:0000256" key="6">
    <source>
        <dbReference type="ARBA" id="ARBA00022989"/>
    </source>
</evidence>
<evidence type="ECO:0000256" key="9">
    <source>
        <dbReference type="ARBA" id="ARBA00023310"/>
    </source>
</evidence>
<comment type="similarity">
    <text evidence="1 13 14">Belongs to the ATPase B chain family.</text>
</comment>
<feature type="transmembrane region" description="Helical" evidence="13">
    <location>
        <begin position="38"/>
        <end position="61"/>
    </location>
</feature>
<keyword evidence="6 13" id="KW-1133">Transmembrane helix</keyword>
<dbReference type="GO" id="GO:0046961">
    <property type="term" value="F:proton-transporting ATPase activity, rotational mechanism"/>
    <property type="evidence" value="ECO:0007669"/>
    <property type="project" value="TreeGrafter"/>
</dbReference>
<keyword evidence="3 13" id="KW-0138">CF(0)</keyword>
<dbReference type="AlphaFoldDB" id="A0A291LX16"/>
<dbReference type="InterPro" id="IPR002146">
    <property type="entry name" value="ATP_synth_b/b'su_bac/chlpt"/>
</dbReference>
<evidence type="ECO:0000256" key="14">
    <source>
        <dbReference type="RuleBase" id="RU003848"/>
    </source>
</evidence>
<dbReference type="InterPro" id="IPR050059">
    <property type="entry name" value="ATP_synthase_B_chain"/>
</dbReference>
<keyword evidence="7 13" id="KW-0406">Ion transport</keyword>
<dbReference type="GO" id="GO:0046933">
    <property type="term" value="F:proton-transporting ATP synthase activity, rotational mechanism"/>
    <property type="evidence" value="ECO:0007669"/>
    <property type="project" value="UniProtKB-UniRule"/>
</dbReference>
<organism evidence="17 18">
    <name type="scientific">Pacificitalea manganoxidans</name>
    <dbReference type="NCBI Taxonomy" id="1411902"/>
    <lineage>
        <taxon>Bacteria</taxon>
        <taxon>Pseudomonadati</taxon>
        <taxon>Pseudomonadota</taxon>
        <taxon>Alphaproteobacteria</taxon>
        <taxon>Rhodobacterales</taxon>
        <taxon>Paracoccaceae</taxon>
        <taxon>Pacificitalea</taxon>
    </lineage>
</organism>
<dbReference type="EMBL" id="CP021404">
    <property type="protein sequence ID" value="ATI40985.1"/>
    <property type="molecule type" value="Genomic_DNA"/>
</dbReference>
<evidence type="ECO:0000256" key="8">
    <source>
        <dbReference type="ARBA" id="ARBA00023136"/>
    </source>
</evidence>
<evidence type="ECO:0000256" key="12">
    <source>
        <dbReference type="ARBA" id="ARBA00037847"/>
    </source>
</evidence>
<keyword evidence="15" id="KW-0175">Coiled coil</keyword>
<dbReference type="KEGG" id="cmag:CBW24_02530"/>
<evidence type="ECO:0000256" key="3">
    <source>
        <dbReference type="ARBA" id="ARBA00022547"/>
    </source>
</evidence>
<name>A0A291LX16_9RHOB</name>
<keyword evidence="2 13" id="KW-0813">Transport</keyword>
<evidence type="ECO:0000256" key="5">
    <source>
        <dbReference type="ARBA" id="ARBA00022781"/>
    </source>
</evidence>
<evidence type="ECO:0000256" key="1">
    <source>
        <dbReference type="ARBA" id="ARBA00005513"/>
    </source>
</evidence>
<comment type="subunit">
    <text evidence="13">F-type ATPases have 2 components, F(1) - the catalytic core - and F(0) - the membrane proton channel. F(1) has five subunits: alpha(3), beta(3), gamma(1), delta(1), epsilon(1). F(0) has three main subunits: a(1), b(2) and c(10-14). The alpha and beta chains form an alternating ring which encloses part of the gamma chain. F(1) is attached to F(0) by a central stalk formed by the gamma and epsilon chains, while a peripheral stalk is formed by the delta and b chains.</text>
</comment>
<dbReference type="GO" id="GO:0012505">
    <property type="term" value="C:endomembrane system"/>
    <property type="evidence" value="ECO:0007669"/>
    <property type="project" value="UniProtKB-SubCell"/>
</dbReference>
<keyword evidence="13" id="KW-1003">Cell membrane</keyword>
<evidence type="ECO:0000256" key="16">
    <source>
        <dbReference type="SAM" id="SignalP"/>
    </source>
</evidence>